<dbReference type="EMBL" id="BLXT01006411">
    <property type="protein sequence ID" value="GFO31562.1"/>
    <property type="molecule type" value="Genomic_DNA"/>
</dbReference>
<comment type="caution">
    <text evidence="2">The sequence shown here is derived from an EMBL/GenBank/DDBJ whole genome shotgun (WGS) entry which is preliminary data.</text>
</comment>
<protein>
    <submittedName>
        <fullName evidence="2">Uncharacterized protein</fullName>
    </submittedName>
</protein>
<dbReference type="AlphaFoldDB" id="A0AAV4CJI7"/>
<evidence type="ECO:0000256" key="1">
    <source>
        <dbReference type="SAM" id="MobiDB-lite"/>
    </source>
</evidence>
<feature type="region of interest" description="Disordered" evidence="1">
    <location>
        <begin position="105"/>
        <end position="134"/>
    </location>
</feature>
<gene>
    <name evidence="2" type="ORF">PoB_005806700</name>
</gene>
<keyword evidence="3" id="KW-1185">Reference proteome</keyword>
<sequence>MQRLSQGVGAAATAAAVALDVNSAATTDKSNVNNFEMKVMGLAIVMKGFWLTSLHSFSSSNVPVYLHVHILLMAPVLPVLTEIHTGEADYLTGCPGAEIALRPPGADCRTQRTRPSQALRLPSGRGAGGGVRTRDRRVPADLRADSLATVPLTHTHRTWLSPKIAGYNNNRFLNAQPDHAQKKLMPITTLRAHFSGTREHDFYPRTQPCITHSRQM</sequence>
<name>A0AAV4CJI7_9GAST</name>
<proteinExistence type="predicted"/>
<evidence type="ECO:0000313" key="2">
    <source>
        <dbReference type="EMBL" id="GFO31562.1"/>
    </source>
</evidence>
<organism evidence="2 3">
    <name type="scientific">Plakobranchus ocellatus</name>
    <dbReference type="NCBI Taxonomy" id="259542"/>
    <lineage>
        <taxon>Eukaryota</taxon>
        <taxon>Metazoa</taxon>
        <taxon>Spiralia</taxon>
        <taxon>Lophotrochozoa</taxon>
        <taxon>Mollusca</taxon>
        <taxon>Gastropoda</taxon>
        <taxon>Heterobranchia</taxon>
        <taxon>Euthyneura</taxon>
        <taxon>Panpulmonata</taxon>
        <taxon>Sacoglossa</taxon>
        <taxon>Placobranchoidea</taxon>
        <taxon>Plakobranchidae</taxon>
        <taxon>Plakobranchus</taxon>
    </lineage>
</organism>
<evidence type="ECO:0000313" key="3">
    <source>
        <dbReference type="Proteomes" id="UP000735302"/>
    </source>
</evidence>
<dbReference type="Proteomes" id="UP000735302">
    <property type="component" value="Unassembled WGS sequence"/>
</dbReference>
<reference evidence="2 3" key="1">
    <citation type="journal article" date="2021" name="Elife">
        <title>Chloroplast acquisition without the gene transfer in kleptoplastic sea slugs, Plakobranchus ocellatus.</title>
        <authorList>
            <person name="Maeda T."/>
            <person name="Takahashi S."/>
            <person name="Yoshida T."/>
            <person name="Shimamura S."/>
            <person name="Takaki Y."/>
            <person name="Nagai Y."/>
            <person name="Toyoda A."/>
            <person name="Suzuki Y."/>
            <person name="Arimoto A."/>
            <person name="Ishii H."/>
            <person name="Satoh N."/>
            <person name="Nishiyama T."/>
            <person name="Hasebe M."/>
            <person name="Maruyama T."/>
            <person name="Minagawa J."/>
            <person name="Obokata J."/>
            <person name="Shigenobu S."/>
        </authorList>
    </citation>
    <scope>NUCLEOTIDE SEQUENCE [LARGE SCALE GENOMIC DNA]</scope>
</reference>
<accession>A0AAV4CJI7</accession>